<dbReference type="InterPro" id="IPR000742">
    <property type="entry name" value="EGF"/>
</dbReference>
<feature type="repeat" description="CSPG" evidence="6">
    <location>
        <begin position="1458"/>
        <end position="1548"/>
    </location>
</feature>
<keyword evidence="2" id="KW-0677">Repeat</keyword>
<name>A0ABM1NGW4_NICVS</name>
<dbReference type="InterPro" id="IPR051561">
    <property type="entry name" value="FRAS1_ECM"/>
</dbReference>
<evidence type="ECO:0000256" key="1">
    <source>
        <dbReference type="ARBA" id="ARBA00022729"/>
    </source>
</evidence>
<organism evidence="11 12">
    <name type="scientific">Nicrophorus vespilloides</name>
    <name type="common">Boreal carrion beetle</name>
    <dbReference type="NCBI Taxonomy" id="110193"/>
    <lineage>
        <taxon>Eukaryota</taxon>
        <taxon>Metazoa</taxon>
        <taxon>Ecdysozoa</taxon>
        <taxon>Arthropoda</taxon>
        <taxon>Hexapoda</taxon>
        <taxon>Insecta</taxon>
        <taxon>Pterygota</taxon>
        <taxon>Neoptera</taxon>
        <taxon>Endopterygota</taxon>
        <taxon>Coleoptera</taxon>
        <taxon>Polyphaga</taxon>
        <taxon>Staphyliniformia</taxon>
        <taxon>Silphidae</taxon>
        <taxon>Nicrophorinae</taxon>
        <taxon>Nicrophorus</taxon>
    </lineage>
</organism>
<reference evidence="12" key="1">
    <citation type="submission" date="2025-08" db="UniProtKB">
        <authorList>
            <consortium name="RefSeq"/>
        </authorList>
    </citation>
    <scope>IDENTIFICATION</scope>
    <source>
        <tissue evidence="12">Whole Larva</tissue>
    </source>
</reference>
<dbReference type="PROSITE" id="PS51854">
    <property type="entry name" value="CSPG"/>
    <property type="match status" value="8"/>
</dbReference>
<feature type="domain" description="Laminin G" evidence="9">
    <location>
        <begin position="27"/>
        <end position="198"/>
    </location>
</feature>
<proteinExistence type="predicted"/>
<dbReference type="SMART" id="SM00282">
    <property type="entry name" value="LamG"/>
    <property type="match status" value="2"/>
</dbReference>
<keyword evidence="5" id="KW-0245">EGF-like domain</keyword>
<dbReference type="Proteomes" id="UP000695000">
    <property type="component" value="Unplaced"/>
</dbReference>
<keyword evidence="7" id="KW-1133">Transmembrane helix</keyword>
<dbReference type="Gene3D" id="2.60.120.200">
    <property type="match status" value="2"/>
</dbReference>
<dbReference type="PANTHER" id="PTHR45739">
    <property type="entry name" value="MATRIX PROTEIN, PUTATIVE-RELATED"/>
    <property type="match status" value="1"/>
</dbReference>
<dbReference type="SUPFAM" id="SSF49899">
    <property type="entry name" value="Concanavalin A-like lectins/glucanases"/>
    <property type="match status" value="2"/>
</dbReference>
<keyword evidence="7" id="KW-0472">Membrane</keyword>
<dbReference type="Pfam" id="PF16184">
    <property type="entry name" value="Cadherin_3"/>
    <property type="match status" value="12"/>
</dbReference>
<evidence type="ECO:0000256" key="8">
    <source>
        <dbReference type="SAM" id="SignalP"/>
    </source>
</evidence>
<keyword evidence="3" id="KW-1015">Disulfide bond</keyword>
<feature type="repeat" description="CSPG" evidence="6">
    <location>
        <begin position="663"/>
        <end position="757"/>
    </location>
</feature>
<feature type="transmembrane region" description="Helical" evidence="7">
    <location>
        <begin position="2169"/>
        <end position="2190"/>
    </location>
</feature>
<evidence type="ECO:0000256" key="3">
    <source>
        <dbReference type="ARBA" id="ARBA00023157"/>
    </source>
</evidence>
<dbReference type="PANTHER" id="PTHR45739:SF12">
    <property type="entry name" value="CHONDROITIN SULFATE PROTEOGLYCAN 4-LIKE ISOFORM X2"/>
    <property type="match status" value="1"/>
</dbReference>
<gene>
    <name evidence="12" type="primary">LOC108569143</name>
</gene>
<dbReference type="InterPro" id="IPR001791">
    <property type="entry name" value="Laminin_G"/>
</dbReference>
<feature type="repeat" description="CSPG" evidence="6">
    <location>
        <begin position="894"/>
        <end position="986"/>
    </location>
</feature>
<dbReference type="PROSITE" id="PS50026">
    <property type="entry name" value="EGF_3"/>
    <property type="match status" value="1"/>
</dbReference>
<evidence type="ECO:0000313" key="11">
    <source>
        <dbReference type="Proteomes" id="UP000695000"/>
    </source>
</evidence>
<dbReference type="RefSeq" id="XP_017786064.1">
    <property type="nucleotide sequence ID" value="XM_017930575.1"/>
</dbReference>
<evidence type="ECO:0000256" key="6">
    <source>
        <dbReference type="PROSITE-ProRule" id="PRU01201"/>
    </source>
</evidence>
<keyword evidence="7" id="KW-0812">Transmembrane</keyword>
<accession>A0ABM1NGW4</accession>
<evidence type="ECO:0000256" key="7">
    <source>
        <dbReference type="SAM" id="Phobius"/>
    </source>
</evidence>
<keyword evidence="11" id="KW-1185">Reference proteome</keyword>
<dbReference type="PROSITE" id="PS50025">
    <property type="entry name" value="LAM_G_DOMAIN"/>
    <property type="match status" value="2"/>
</dbReference>
<dbReference type="CDD" id="cd00110">
    <property type="entry name" value="LamG"/>
    <property type="match status" value="2"/>
</dbReference>
<feature type="repeat" description="CSPG" evidence="6">
    <location>
        <begin position="1231"/>
        <end position="1328"/>
    </location>
</feature>
<feature type="signal peptide" evidence="8">
    <location>
        <begin position="1"/>
        <end position="24"/>
    </location>
</feature>
<keyword evidence="4" id="KW-0325">Glycoprotein</keyword>
<feature type="domain" description="Laminin G" evidence="9">
    <location>
        <begin position="199"/>
        <end position="378"/>
    </location>
</feature>
<protein>
    <submittedName>
        <fullName evidence="12">Chondroitin sulfate proteoglycan 4</fullName>
    </submittedName>
</protein>
<dbReference type="Pfam" id="PF02210">
    <property type="entry name" value="Laminin_G_2"/>
    <property type="match status" value="2"/>
</dbReference>
<dbReference type="InterPro" id="IPR039005">
    <property type="entry name" value="CSPG_rpt"/>
</dbReference>
<evidence type="ECO:0000259" key="10">
    <source>
        <dbReference type="PROSITE" id="PS50026"/>
    </source>
</evidence>
<dbReference type="InterPro" id="IPR013320">
    <property type="entry name" value="ConA-like_dom_sf"/>
</dbReference>
<evidence type="ECO:0000313" key="12">
    <source>
        <dbReference type="RefSeq" id="XP_017786064.1"/>
    </source>
</evidence>
<evidence type="ECO:0000256" key="5">
    <source>
        <dbReference type="PROSITE-ProRule" id="PRU00076"/>
    </source>
</evidence>
<feature type="repeat" description="CSPG" evidence="6">
    <location>
        <begin position="1118"/>
        <end position="1209"/>
    </location>
</feature>
<comment type="caution">
    <text evidence="5">Lacks conserved residue(s) required for the propagation of feature annotation.</text>
</comment>
<evidence type="ECO:0000259" key="9">
    <source>
        <dbReference type="PROSITE" id="PS50025"/>
    </source>
</evidence>
<feature type="repeat" description="CSPG" evidence="6">
    <location>
        <begin position="427"/>
        <end position="521"/>
    </location>
</feature>
<feature type="domain" description="EGF-like" evidence="10">
    <location>
        <begin position="380"/>
        <end position="413"/>
    </location>
</feature>
<feature type="chain" id="PRO_5047357844" evidence="8">
    <location>
        <begin position="25"/>
        <end position="2297"/>
    </location>
</feature>
<evidence type="ECO:0000256" key="4">
    <source>
        <dbReference type="ARBA" id="ARBA00023180"/>
    </source>
</evidence>
<feature type="repeat" description="CSPG" evidence="6">
    <location>
        <begin position="1800"/>
        <end position="1891"/>
    </location>
</feature>
<feature type="repeat" description="CSPG" evidence="6">
    <location>
        <begin position="554"/>
        <end position="644"/>
    </location>
</feature>
<sequence>MTKMHYQWFMFWIVFVGFLPFHICLDQASFYGGSYISVPLKEAKSSTDIHFKFRTHLPNTLLFLVAGTTDYCIITLDNGMLKIIINLGAGENDLYCEGVKLNNFKWHNVYIIRKDGNFSVIINDIYKFQKHVSGDFFELNIHYGIFIGSLGNRTDLFFGHMNNFRGCLAEFSYNGMSVLEQARNRQSQSTVHGVTWNCAAEFEAPNDRAISFVEDSSFMAVTHPISDNMKLQLELKTVFTTRLVVYNTGWKMDHFILEIWEGKVKATWKHDDIVVEIVNDEYVSDGHWHKIALKMNSNMTELRVDQKTKIEKFPQKLYFFLTDTFYIGGLEKSKQSRAVAKGLKQFGSLNGCLRHLSIGDKVKGLADVHISEGLLPGCVWQFACLSNPCINNSTCYQMGIDSFKCFCRNKLCSNATKVFSKPSFATELELLALEPLKILEGQNILITTNNLHVILDYPKYGIKDSGIMFSVVEAPTHGSISVDVWPKTENVFTLADVAKDKVHYVHDGTESRADHIGLEVYFEAGDLFILPNYLQGKFKFTLAINVAPVNDPPTLKISSTDVLRVAQGTKKVIGSDLLQVYDPDTSANTLVINILDAGPGHFELNHKPSVAISSFTRQDVDNHDVAYVHHPNAANESYITLQVSDGIETSAAGKLRISAFPQFWRLQNNTGLILMHSTSSIITPYNLSFVSNVANAIDSAQYQIEQGPQFGVIEVEKDVGRWENTVIFSSDDLRQRRVRYRHITSRPDFDEFQFRTTLNLSMLYTFRMSFAKCRLFAINLNLLSLNERDEGALTVDHLRFQTDPVSSPTTSIVYHVVDPPKHGYLFYSVSKYHLRKQDVFTQEDVLMSNVKYKLYRKSYSLIVDSITVDIVAPGCRNVTETLHIRHVPSNETMAKVEAVLGHLTVEEGGVTSINNQTLNIRTEFTTTDLLFNITSPPIHGVMQVIKGTSIRNNTDYFTKDELINNQVFYQHDDSESERDSFIFMVLSNKKEDFEYVNILNIVISLKNDNSLVRVIDKMFHVVVAGERLLTGDDLSYSDVDIDTKMMNIVYTFRDLPNGEFYDARNPNVNLSEFSQKDLNERSVLFKHKGPEFGKIKFSVTDGAYYVFGILEVQASAPFIRAVMSKRFAIQHGKCAVVTSEHLNFDTNLYASDDDVQYEVTTKPSFGKLIYTDSSKIVNKFTQTDVNNGLISYQNDVTTSSADEIGLKIRCRDAINVANFGTWMLPASYWEPLKVKTSRILYVEESTSAIIGKNTLEIFQPEVPPSSIIYHITELPENGYISILPANQNGDDQSTNVRSFSQSLTNENRIIYIQSVSNETMDKVTFNVTNGMVWLSDLTLHIQIIPERLYLGSHLLTVNEGGVAVISTLNLFIVTEYFKTRVSDYVILEEPKHGCIQIQRKCNKLHGFSHKEFAAGIVFYSHDGSENLEDSILLVGVAGEKRSIPVLLNITVLPVNDQKPKLVNNTGLIMWEGGTAVITKEMLGAFDADKPKDSLVYHLRSAWWGNITLATNRNIGLRNFTQDMIDKHQIVFRHKNGSEAKFVFNVSDGLHFTDDHTFHIKTKPVKLTFTHKPLHIFPSQPKYLTSVHLLSKVSDPEREIYYDVVTPPSLGHLMMKSDKGTFNIVNGFTQNDLNESRVIYKHVHPFSGLYANDSFVFNVKSHLAETLFNRKMKIEISVSSGGLDAYVSIPKIIVDEGGMTKIVLNFSGVVVFLEDHAGLRSPVIHASVVHPHHGQIFLQNQSNLSTFTQQQLESGQVHYQHDHSDSLGDNIYFSLYLIPGYIMLCNITVPVIINPINDQPFRLVTQAPHLTVVQGESRTISKVELCTEDLDTIPAELIYDTVSGPHEGKVVLLPDMIAITQFTQADVDDNKLIYIHNSSVLTDTIHIRVWDGRFRPEYFVFNIKVLPIDLNVTGGLPVYIQQGMNVVHLRNQQFHVETNINRKRIQYVIRDNPKHGLLYVKDRKSNRFNQENLDENEVMYMQRDMTTANDSFRVFVGIFHGNTSSGGDVDIHVKVQPLMQMGNCTVLAGEINKLSLHILDATPLAKLTSSNPKYTIVNPPKNGKIKKIIRSSGEHRNVLDTVVTTFTHEEVQSGLIYIAVKDMEVGWSGVADSLQFVLAATIFQPAVAELKITIKSSLHNDIYSTLAGPNDPAGHEGGMHFASPNMTRDYFLIVSMVAGVIILGVAVIIVIKCRSFDPEEINKEEQCLQPIPLPRPPDRLMTSSPPLLKQSDGYVSPIPATLPHCKVTPLSRNELDTNARYPYGVDEQHIDDWSSCDASDPACASRNNIMLRRNQYWV</sequence>
<dbReference type="GeneID" id="108569143"/>
<evidence type="ECO:0000256" key="2">
    <source>
        <dbReference type="ARBA" id="ARBA00022737"/>
    </source>
</evidence>
<keyword evidence="1 8" id="KW-0732">Signal</keyword>